<evidence type="ECO:0000256" key="4">
    <source>
        <dbReference type="ARBA" id="ARBA00023125"/>
    </source>
</evidence>
<keyword evidence="1 6" id="KW-0597">Phosphoprotein</keyword>
<accession>A0A443JCE3</accession>
<dbReference type="SUPFAM" id="SSF52172">
    <property type="entry name" value="CheY-like"/>
    <property type="match status" value="1"/>
</dbReference>
<dbReference type="Pfam" id="PF00486">
    <property type="entry name" value="Trans_reg_C"/>
    <property type="match status" value="1"/>
</dbReference>
<reference evidence="10 11" key="1">
    <citation type="journal article" date="2018" name="Front. Microbiol.">
        <title>Novel Insights Into Bacterial Dimethylsulfoniopropionate Catabolism in the East China Sea.</title>
        <authorList>
            <person name="Liu J."/>
            <person name="Liu J."/>
            <person name="Zhang S.H."/>
            <person name="Liang J."/>
            <person name="Lin H."/>
            <person name="Song D."/>
            <person name="Yang G.P."/>
            <person name="Todd J.D."/>
            <person name="Zhang X.H."/>
        </authorList>
    </citation>
    <scope>NUCLEOTIDE SEQUENCE [LARGE SCALE GENOMIC DNA]</scope>
    <source>
        <strain evidence="10 11">ZYFD042</strain>
    </source>
</reference>
<feature type="domain" description="Response regulatory" evidence="8">
    <location>
        <begin position="4"/>
        <end position="118"/>
    </location>
</feature>
<evidence type="ECO:0000256" key="5">
    <source>
        <dbReference type="ARBA" id="ARBA00023163"/>
    </source>
</evidence>
<dbReference type="PROSITE" id="PS51755">
    <property type="entry name" value="OMPR_PHOB"/>
    <property type="match status" value="1"/>
</dbReference>
<name>A0A443JCE3_9MICO</name>
<evidence type="ECO:0000313" key="10">
    <source>
        <dbReference type="EMBL" id="RWR18172.1"/>
    </source>
</evidence>
<gene>
    <name evidence="10" type="ORF">D8Y23_10190</name>
</gene>
<feature type="DNA-binding region" description="OmpR/PhoB-type" evidence="7">
    <location>
        <begin position="131"/>
        <end position="228"/>
    </location>
</feature>
<dbReference type="OrthoDB" id="5242462at2"/>
<dbReference type="InterPro" id="IPR039420">
    <property type="entry name" value="WalR-like"/>
</dbReference>
<dbReference type="InterPro" id="IPR001789">
    <property type="entry name" value="Sig_transdc_resp-reg_receiver"/>
</dbReference>
<dbReference type="Proteomes" id="UP000285970">
    <property type="component" value="Unassembled WGS sequence"/>
</dbReference>
<feature type="modified residue" description="4-aspartylphosphate" evidence="6">
    <location>
        <position position="53"/>
    </location>
</feature>
<keyword evidence="5" id="KW-0804">Transcription</keyword>
<dbReference type="CDD" id="cd17574">
    <property type="entry name" value="REC_OmpR"/>
    <property type="match status" value="1"/>
</dbReference>
<keyword evidence="2" id="KW-0902">Two-component regulatory system</keyword>
<evidence type="ECO:0000256" key="7">
    <source>
        <dbReference type="PROSITE-ProRule" id="PRU01091"/>
    </source>
</evidence>
<dbReference type="Gene3D" id="6.10.250.690">
    <property type="match status" value="1"/>
</dbReference>
<dbReference type="Gene3D" id="3.40.50.2300">
    <property type="match status" value="1"/>
</dbReference>
<dbReference type="GO" id="GO:0005829">
    <property type="term" value="C:cytosol"/>
    <property type="evidence" value="ECO:0007669"/>
    <property type="project" value="TreeGrafter"/>
</dbReference>
<feature type="domain" description="OmpR/PhoB-type" evidence="9">
    <location>
        <begin position="131"/>
        <end position="228"/>
    </location>
</feature>
<evidence type="ECO:0000256" key="6">
    <source>
        <dbReference type="PROSITE-ProRule" id="PRU00169"/>
    </source>
</evidence>
<evidence type="ECO:0000259" key="9">
    <source>
        <dbReference type="PROSITE" id="PS51755"/>
    </source>
</evidence>
<dbReference type="GO" id="GO:0032993">
    <property type="term" value="C:protein-DNA complex"/>
    <property type="evidence" value="ECO:0007669"/>
    <property type="project" value="TreeGrafter"/>
</dbReference>
<dbReference type="InterPro" id="IPR036388">
    <property type="entry name" value="WH-like_DNA-bd_sf"/>
</dbReference>
<evidence type="ECO:0000256" key="2">
    <source>
        <dbReference type="ARBA" id="ARBA00023012"/>
    </source>
</evidence>
<dbReference type="EMBL" id="RBZY01000033">
    <property type="protein sequence ID" value="RWR18172.1"/>
    <property type="molecule type" value="Genomic_DNA"/>
</dbReference>
<dbReference type="RefSeq" id="WP_128218029.1">
    <property type="nucleotide sequence ID" value="NZ_RBZY01000033.1"/>
</dbReference>
<dbReference type="SMART" id="SM00862">
    <property type="entry name" value="Trans_reg_C"/>
    <property type="match status" value="1"/>
</dbReference>
<proteinExistence type="predicted"/>
<protein>
    <submittedName>
        <fullName evidence="10">DNA-binding response regulator</fullName>
    </submittedName>
</protein>
<dbReference type="AlphaFoldDB" id="A0A443JCE3"/>
<dbReference type="InterPro" id="IPR001867">
    <property type="entry name" value="OmpR/PhoB-type_DNA-bd"/>
</dbReference>
<dbReference type="GO" id="GO:0000156">
    <property type="term" value="F:phosphorelay response regulator activity"/>
    <property type="evidence" value="ECO:0007669"/>
    <property type="project" value="TreeGrafter"/>
</dbReference>
<evidence type="ECO:0000313" key="11">
    <source>
        <dbReference type="Proteomes" id="UP000285970"/>
    </source>
</evidence>
<dbReference type="Pfam" id="PF00072">
    <property type="entry name" value="Response_reg"/>
    <property type="match status" value="1"/>
</dbReference>
<dbReference type="PANTHER" id="PTHR48111">
    <property type="entry name" value="REGULATOR OF RPOS"/>
    <property type="match status" value="1"/>
</dbReference>
<evidence type="ECO:0000256" key="3">
    <source>
        <dbReference type="ARBA" id="ARBA00023015"/>
    </source>
</evidence>
<dbReference type="InterPro" id="IPR011006">
    <property type="entry name" value="CheY-like_superfamily"/>
</dbReference>
<keyword evidence="4 7" id="KW-0238">DNA-binding</keyword>
<dbReference type="PANTHER" id="PTHR48111:SF1">
    <property type="entry name" value="TWO-COMPONENT RESPONSE REGULATOR ORR33"/>
    <property type="match status" value="1"/>
</dbReference>
<dbReference type="PROSITE" id="PS50110">
    <property type="entry name" value="RESPONSE_REGULATORY"/>
    <property type="match status" value="1"/>
</dbReference>
<sequence length="232" mass="25663">MNPRVLLVDDDEEIRAMLESTLTFSGFDTVLADGALAAMEAISSSSPDVVVLDVMMPVMDGFELARLIRARDARIPIIFLSARDGVDDRVRGLRLGGDDYLVKPFTAIELIARIEAILRRRDTGDMSAAPHDTLQIADLRVDVDRHVVSRGGTTIELSPTEFRLLELLMRNAGRVLSKTVILQEIWMYDFGGDANVVERFISSLRRKIDGDQPSMIVTVRGFGYRIDAPGAA</sequence>
<dbReference type="GO" id="GO:0006355">
    <property type="term" value="P:regulation of DNA-templated transcription"/>
    <property type="evidence" value="ECO:0007669"/>
    <property type="project" value="InterPro"/>
</dbReference>
<dbReference type="Gene3D" id="1.10.10.10">
    <property type="entry name" value="Winged helix-like DNA-binding domain superfamily/Winged helix DNA-binding domain"/>
    <property type="match status" value="1"/>
</dbReference>
<dbReference type="CDD" id="cd00383">
    <property type="entry name" value="trans_reg_C"/>
    <property type="match status" value="1"/>
</dbReference>
<evidence type="ECO:0000256" key="1">
    <source>
        <dbReference type="ARBA" id="ARBA00022553"/>
    </source>
</evidence>
<dbReference type="FunFam" id="1.10.10.10:FF:000005">
    <property type="entry name" value="Two-component system response regulator"/>
    <property type="match status" value="1"/>
</dbReference>
<keyword evidence="3" id="KW-0805">Transcription regulation</keyword>
<organism evidence="10 11">
    <name type="scientific">Microbacterium enclense</name>
    <dbReference type="NCBI Taxonomy" id="993073"/>
    <lineage>
        <taxon>Bacteria</taxon>
        <taxon>Bacillati</taxon>
        <taxon>Actinomycetota</taxon>
        <taxon>Actinomycetes</taxon>
        <taxon>Micrococcales</taxon>
        <taxon>Microbacteriaceae</taxon>
        <taxon>Microbacterium</taxon>
    </lineage>
</organism>
<comment type="caution">
    <text evidence="10">The sequence shown here is derived from an EMBL/GenBank/DDBJ whole genome shotgun (WGS) entry which is preliminary data.</text>
</comment>
<dbReference type="SMART" id="SM00448">
    <property type="entry name" value="REC"/>
    <property type="match status" value="1"/>
</dbReference>
<evidence type="ECO:0000259" key="8">
    <source>
        <dbReference type="PROSITE" id="PS50110"/>
    </source>
</evidence>
<dbReference type="GO" id="GO:0000976">
    <property type="term" value="F:transcription cis-regulatory region binding"/>
    <property type="evidence" value="ECO:0007669"/>
    <property type="project" value="TreeGrafter"/>
</dbReference>